<reference evidence="1 2" key="1">
    <citation type="submission" date="2014-04" db="EMBL/GenBank/DDBJ databases">
        <authorList>
            <consortium name="DOE Joint Genome Institute"/>
            <person name="Kuo A."/>
            <person name="Kohler A."/>
            <person name="Nagy L.G."/>
            <person name="Floudas D."/>
            <person name="Copeland A."/>
            <person name="Barry K.W."/>
            <person name="Cichocki N."/>
            <person name="Veneault-Fourrey C."/>
            <person name="LaButti K."/>
            <person name="Lindquist E.A."/>
            <person name="Lipzen A."/>
            <person name="Lundell T."/>
            <person name="Morin E."/>
            <person name="Murat C."/>
            <person name="Sun H."/>
            <person name="Tunlid A."/>
            <person name="Henrissat B."/>
            <person name="Grigoriev I.V."/>
            <person name="Hibbett D.S."/>
            <person name="Martin F."/>
            <person name="Nordberg H.P."/>
            <person name="Cantor M.N."/>
            <person name="Hua S.X."/>
        </authorList>
    </citation>
    <scope>NUCLEOTIDE SEQUENCE [LARGE SCALE GENOMIC DNA]</scope>
    <source>
        <strain evidence="1 2">Foug A</strain>
    </source>
</reference>
<organism evidence="1 2">
    <name type="scientific">Scleroderma citrinum Foug A</name>
    <dbReference type="NCBI Taxonomy" id="1036808"/>
    <lineage>
        <taxon>Eukaryota</taxon>
        <taxon>Fungi</taxon>
        <taxon>Dikarya</taxon>
        <taxon>Basidiomycota</taxon>
        <taxon>Agaricomycotina</taxon>
        <taxon>Agaricomycetes</taxon>
        <taxon>Agaricomycetidae</taxon>
        <taxon>Boletales</taxon>
        <taxon>Sclerodermatineae</taxon>
        <taxon>Sclerodermataceae</taxon>
        <taxon>Scleroderma</taxon>
    </lineage>
</organism>
<dbReference type="HOGENOM" id="CLU_1759896_0_0_1"/>
<proteinExistence type="predicted"/>
<dbReference type="Proteomes" id="UP000053989">
    <property type="component" value="Unassembled WGS sequence"/>
</dbReference>
<keyword evidence="2" id="KW-1185">Reference proteome</keyword>
<accession>A0A0C2ZYP3</accession>
<dbReference type="AlphaFoldDB" id="A0A0C2ZYP3"/>
<sequence length="148" mass="16339">MASVSVLRENKSPASPLAQPIHSPTSGSPCALVKFCLELRFAFVLHPVALVDSTSHLRWFSAQQGRPVGVHIRFLTLVDSMDHPHQISAQCGLSVNVRDCFGLPHLIRAVSCFGVPLNRIGIVESSCEKHEHFMHGVEFPNGAEEFEW</sequence>
<gene>
    <name evidence="1" type="ORF">SCLCIDRAFT_28788</name>
</gene>
<protein>
    <submittedName>
        <fullName evidence="1">Uncharacterized protein</fullName>
    </submittedName>
</protein>
<evidence type="ECO:0000313" key="1">
    <source>
        <dbReference type="EMBL" id="KIM57572.1"/>
    </source>
</evidence>
<reference evidence="2" key="2">
    <citation type="submission" date="2015-01" db="EMBL/GenBank/DDBJ databases">
        <title>Evolutionary Origins and Diversification of the Mycorrhizal Mutualists.</title>
        <authorList>
            <consortium name="DOE Joint Genome Institute"/>
            <consortium name="Mycorrhizal Genomics Consortium"/>
            <person name="Kohler A."/>
            <person name="Kuo A."/>
            <person name="Nagy L.G."/>
            <person name="Floudas D."/>
            <person name="Copeland A."/>
            <person name="Barry K.W."/>
            <person name="Cichocki N."/>
            <person name="Veneault-Fourrey C."/>
            <person name="LaButti K."/>
            <person name="Lindquist E.A."/>
            <person name="Lipzen A."/>
            <person name="Lundell T."/>
            <person name="Morin E."/>
            <person name="Murat C."/>
            <person name="Riley R."/>
            <person name="Ohm R."/>
            <person name="Sun H."/>
            <person name="Tunlid A."/>
            <person name="Henrissat B."/>
            <person name="Grigoriev I.V."/>
            <person name="Hibbett D.S."/>
            <person name="Martin F."/>
        </authorList>
    </citation>
    <scope>NUCLEOTIDE SEQUENCE [LARGE SCALE GENOMIC DNA]</scope>
    <source>
        <strain evidence="2">Foug A</strain>
    </source>
</reference>
<evidence type="ECO:0000313" key="2">
    <source>
        <dbReference type="Proteomes" id="UP000053989"/>
    </source>
</evidence>
<name>A0A0C2ZYP3_9AGAM</name>
<dbReference type="InParanoid" id="A0A0C2ZYP3"/>
<dbReference type="EMBL" id="KN822099">
    <property type="protein sequence ID" value="KIM57572.1"/>
    <property type="molecule type" value="Genomic_DNA"/>
</dbReference>